<name>A0A1F5VVA1_9BACT</name>
<dbReference type="HAMAP" id="MF_01477">
    <property type="entry name" value="Iojap_RsfS"/>
    <property type="match status" value="1"/>
</dbReference>
<dbReference type="STRING" id="1817863.A2Y62_20990"/>
<comment type="function">
    <text evidence="2">Functions as a ribosomal silencing factor. Interacts with ribosomal protein uL14 (rplN), blocking formation of intersubunit bridge B8. Prevents association of the 30S and 50S ribosomal subunits and the formation of functional ribosomes, thus repressing translation.</text>
</comment>
<protein>
    <recommendedName>
        <fullName evidence="2">Ribosomal silencing factor RsfS</fullName>
    </recommendedName>
</protein>
<comment type="subunit">
    <text evidence="2">Interacts with ribosomal protein uL14 (rplN).</text>
</comment>
<sequence length="125" mass="14565">MQQNRLPKKIKIAAEAAYQKKAENIVILSLKSLSVFTDYFMICQGNSEPQIQAITESIERALSSLELEPHHVEGLGKKQWILMDYQDFVVHVFLPEVRFYYELEKLWGDAEKYYYNGKMKKTAGN</sequence>
<accession>A0A1F5VVA1</accession>
<proteinExistence type="inferred from homology"/>
<dbReference type="GO" id="GO:0043023">
    <property type="term" value="F:ribosomal large subunit binding"/>
    <property type="evidence" value="ECO:0007669"/>
    <property type="project" value="TreeGrafter"/>
</dbReference>
<dbReference type="GO" id="GO:0042256">
    <property type="term" value="P:cytosolic ribosome assembly"/>
    <property type="evidence" value="ECO:0007669"/>
    <property type="project" value="UniProtKB-UniRule"/>
</dbReference>
<comment type="subcellular location">
    <subcellularLocation>
        <location evidence="2">Cytoplasm</location>
    </subcellularLocation>
</comment>
<keyword evidence="2" id="KW-0810">Translation regulation</keyword>
<dbReference type="AlphaFoldDB" id="A0A1F5VVA1"/>
<evidence type="ECO:0000256" key="2">
    <source>
        <dbReference type="HAMAP-Rule" id="MF_01477"/>
    </source>
</evidence>
<dbReference type="InterPro" id="IPR043519">
    <property type="entry name" value="NT_sf"/>
</dbReference>
<comment type="similarity">
    <text evidence="1 2">Belongs to the Iojap/RsfS family.</text>
</comment>
<dbReference type="Pfam" id="PF02410">
    <property type="entry name" value="RsfS"/>
    <property type="match status" value="1"/>
</dbReference>
<organism evidence="3 4">
    <name type="scientific">Candidatus Fischerbacteria bacterium RBG_13_37_8</name>
    <dbReference type="NCBI Taxonomy" id="1817863"/>
    <lineage>
        <taxon>Bacteria</taxon>
        <taxon>Candidatus Fischeribacteriota</taxon>
    </lineage>
</organism>
<dbReference type="Proteomes" id="UP000178943">
    <property type="component" value="Unassembled WGS sequence"/>
</dbReference>
<reference evidence="3 4" key="1">
    <citation type="journal article" date="2016" name="Nat. Commun.">
        <title>Thousands of microbial genomes shed light on interconnected biogeochemical processes in an aquifer system.</title>
        <authorList>
            <person name="Anantharaman K."/>
            <person name="Brown C.T."/>
            <person name="Hug L.A."/>
            <person name="Sharon I."/>
            <person name="Castelle C.J."/>
            <person name="Probst A.J."/>
            <person name="Thomas B.C."/>
            <person name="Singh A."/>
            <person name="Wilkins M.J."/>
            <person name="Karaoz U."/>
            <person name="Brodie E.L."/>
            <person name="Williams K.H."/>
            <person name="Hubbard S.S."/>
            <person name="Banfield J.F."/>
        </authorList>
    </citation>
    <scope>NUCLEOTIDE SEQUENCE [LARGE SCALE GENOMIC DNA]</scope>
</reference>
<gene>
    <name evidence="2" type="primary">rsfS</name>
    <name evidence="3" type="ORF">A2Y62_20990</name>
</gene>
<evidence type="ECO:0000313" key="3">
    <source>
        <dbReference type="EMBL" id="OGF67384.1"/>
    </source>
</evidence>
<keyword evidence="2" id="KW-0678">Repressor</keyword>
<dbReference type="GO" id="GO:0090071">
    <property type="term" value="P:negative regulation of ribosome biogenesis"/>
    <property type="evidence" value="ECO:0007669"/>
    <property type="project" value="UniProtKB-UniRule"/>
</dbReference>
<dbReference type="SUPFAM" id="SSF81301">
    <property type="entry name" value="Nucleotidyltransferase"/>
    <property type="match status" value="1"/>
</dbReference>
<comment type="caution">
    <text evidence="3">The sequence shown here is derived from an EMBL/GenBank/DDBJ whole genome shotgun (WGS) entry which is preliminary data.</text>
</comment>
<dbReference type="NCBIfam" id="TIGR00090">
    <property type="entry name" value="rsfS_iojap_ybeB"/>
    <property type="match status" value="1"/>
</dbReference>
<evidence type="ECO:0000256" key="1">
    <source>
        <dbReference type="ARBA" id="ARBA00010574"/>
    </source>
</evidence>
<dbReference type="InterPro" id="IPR004394">
    <property type="entry name" value="Iojap/RsfS/C7orf30"/>
</dbReference>
<dbReference type="EMBL" id="MFGW01000057">
    <property type="protein sequence ID" value="OGF67384.1"/>
    <property type="molecule type" value="Genomic_DNA"/>
</dbReference>
<dbReference type="PANTHER" id="PTHR21043">
    <property type="entry name" value="IOJAP SUPERFAMILY ORTHOLOG"/>
    <property type="match status" value="1"/>
</dbReference>
<dbReference type="Gene3D" id="3.30.460.10">
    <property type="entry name" value="Beta Polymerase, domain 2"/>
    <property type="match status" value="1"/>
</dbReference>
<dbReference type="PANTHER" id="PTHR21043:SF0">
    <property type="entry name" value="MITOCHONDRIAL ASSEMBLY OF RIBOSOMAL LARGE SUBUNIT PROTEIN 1"/>
    <property type="match status" value="1"/>
</dbReference>
<dbReference type="GO" id="GO:0005737">
    <property type="term" value="C:cytoplasm"/>
    <property type="evidence" value="ECO:0007669"/>
    <property type="project" value="UniProtKB-SubCell"/>
</dbReference>
<dbReference type="GO" id="GO:0017148">
    <property type="term" value="P:negative regulation of translation"/>
    <property type="evidence" value="ECO:0007669"/>
    <property type="project" value="UniProtKB-UniRule"/>
</dbReference>
<keyword evidence="2" id="KW-0963">Cytoplasm</keyword>
<evidence type="ECO:0000313" key="4">
    <source>
        <dbReference type="Proteomes" id="UP000178943"/>
    </source>
</evidence>